<dbReference type="InterPro" id="IPR000182">
    <property type="entry name" value="GNAT_dom"/>
</dbReference>
<dbReference type="PROSITE" id="PS51186">
    <property type="entry name" value="GNAT"/>
    <property type="match status" value="1"/>
</dbReference>
<evidence type="ECO:0000313" key="2">
    <source>
        <dbReference type="EMBL" id="GHD20038.1"/>
    </source>
</evidence>
<dbReference type="Pfam" id="PF13530">
    <property type="entry name" value="SCP2_2"/>
    <property type="match status" value="1"/>
</dbReference>
<dbReference type="InterPro" id="IPR016181">
    <property type="entry name" value="Acyl_CoA_acyltransferase"/>
</dbReference>
<dbReference type="Gene3D" id="3.30.1050.10">
    <property type="entry name" value="SCP2 sterol-binding domain"/>
    <property type="match status" value="1"/>
</dbReference>
<keyword evidence="2" id="KW-0946">Virion</keyword>
<evidence type="ECO:0000313" key="3">
    <source>
        <dbReference type="Proteomes" id="UP000638353"/>
    </source>
</evidence>
<feature type="domain" description="N-acetyltransferase" evidence="1">
    <location>
        <begin position="5"/>
        <end position="150"/>
    </location>
</feature>
<dbReference type="GO" id="GO:0034069">
    <property type="term" value="F:aminoglycoside N-acetyltransferase activity"/>
    <property type="evidence" value="ECO:0007669"/>
    <property type="project" value="TreeGrafter"/>
</dbReference>
<dbReference type="Proteomes" id="UP000638353">
    <property type="component" value="Unassembled WGS sequence"/>
</dbReference>
<keyword evidence="2" id="KW-0167">Capsid protein</keyword>
<reference evidence="2" key="2">
    <citation type="submission" date="2020-09" db="EMBL/GenBank/DDBJ databases">
        <authorList>
            <person name="Sun Q."/>
            <person name="Ohkuma M."/>
        </authorList>
    </citation>
    <scope>NUCLEOTIDE SEQUENCE</scope>
    <source>
        <strain evidence="2">JCM 4637</strain>
    </source>
</reference>
<dbReference type="Pfam" id="PF13527">
    <property type="entry name" value="Acetyltransf_9"/>
    <property type="match status" value="1"/>
</dbReference>
<dbReference type="PANTHER" id="PTHR37817:SF1">
    <property type="entry name" value="N-ACETYLTRANSFERASE EIS"/>
    <property type="match status" value="1"/>
</dbReference>
<gene>
    <name evidence="2" type="primary">sapD</name>
    <name evidence="2" type="ORF">GCM10010334_84200</name>
</gene>
<organism evidence="2 3">
    <name type="scientific">Streptomyces finlayi</name>
    <dbReference type="NCBI Taxonomy" id="67296"/>
    <lineage>
        <taxon>Bacteria</taxon>
        <taxon>Bacillati</taxon>
        <taxon>Actinomycetota</taxon>
        <taxon>Actinomycetes</taxon>
        <taxon>Kitasatosporales</taxon>
        <taxon>Streptomycetaceae</taxon>
        <taxon>Streptomyces</taxon>
    </lineage>
</organism>
<dbReference type="InterPro" id="IPR041380">
    <property type="entry name" value="Acetyltransf_17"/>
</dbReference>
<name>A0A918XAK8_9ACTN</name>
<proteinExistence type="predicted"/>
<dbReference type="PANTHER" id="PTHR37817">
    <property type="entry name" value="N-ACETYLTRANSFERASE EIS"/>
    <property type="match status" value="1"/>
</dbReference>
<dbReference type="EMBL" id="BMVC01000038">
    <property type="protein sequence ID" value="GHD20038.1"/>
    <property type="molecule type" value="Genomic_DNA"/>
</dbReference>
<comment type="caution">
    <text evidence="2">The sequence shown here is derived from an EMBL/GenBank/DDBJ whole genome shotgun (WGS) entry which is preliminary data.</text>
</comment>
<dbReference type="InterPro" id="IPR036527">
    <property type="entry name" value="SCP2_sterol-bd_dom_sf"/>
</dbReference>
<sequence>MNHPLTFTPADEDLWDQYDRLATRSYGHRVTDITDLRPHADLQVAVRDGNVVAGGLGLLIDHYFGGAPVPSAALGAGCVAPEERGEHLAARMVEARLKPLREQGAVISTLSTSSNHHARLLGWQAPVTVLAWTVTTEDLHRAFDERKHTAYDITCGLTPEARQLQQHLARQWNGPVHRPAWWDKWKTDKSDLTTYRFALPDQPITGYLSLATKRRPHHGMTLTVHDFWAADAPTTAAMYAFLGRHHTRAPDITFRRGALPPDTTLLHHLHRFRPTAQAWHPWMLRLLDLPGAIQRRGWPEDLDATVPIEIESEDRLSHGRYLLRLTAGSAELTTTHRAGDVALTRGQLAVWYAGGYRTTTAARAAGVRATSPRALTTLIRATTGQEPWLPDHF</sequence>
<dbReference type="Pfam" id="PF17668">
    <property type="entry name" value="Acetyltransf_17"/>
    <property type="match status" value="1"/>
</dbReference>
<dbReference type="InterPro" id="IPR051554">
    <property type="entry name" value="Acetyltransferase_Eis"/>
</dbReference>
<reference evidence="2" key="1">
    <citation type="journal article" date="2014" name="Int. J. Syst. Evol. Microbiol.">
        <title>Complete genome sequence of Corynebacterium casei LMG S-19264T (=DSM 44701T), isolated from a smear-ripened cheese.</title>
        <authorList>
            <consortium name="US DOE Joint Genome Institute (JGI-PGF)"/>
            <person name="Walter F."/>
            <person name="Albersmeier A."/>
            <person name="Kalinowski J."/>
            <person name="Ruckert C."/>
        </authorList>
    </citation>
    <scope>NUCLEOTIDE SEQUENCE</scope>
    <source>
        <strain evidence="2">JCM 4637</strain>
    </source>
</reference>
<accession>A0A918XAK8</accession>
<dbReference type="GO" id="GO:0030649">
    <property type="term" value="P:aminoglycoside antibiotic catabolic process"/>
    <property type="evidence" value="ECO:0007669"/>
    <property type="project" value="TreeGrafter"/>
</dbReference>
<evidence type="ECO:0000259" key="1">
    <source>
        <dbReference type="PROSITE" id="PS51186"/>
    </source>
</evidence>
<dbReference type="InterPro" id="IPR025559">
    <property type="entry name" value="Eis_dom"/>
</dbReference>
<dbReference type="RefSeq" id="WP_189828696.1">
    <property type="nucleotide sequence ID" value="NZ_BMVC01000038.1"/>
</dbReference>
<dbReference type="SUPFAM" id="SSF55729">
    <property type="entry name" value="Acyl-CoA N-acyltransferases (Nat)"/>
    <property type="match status" value="1"/>
</dbReference>
<dbReference type="Gene3D" id="3.40.630.30">
    <property type="match status" value="2"/>
</dbReference>
<protein>
    <submittedName>
        <fullName evidence="2">Spore coat protein</fullName>
    </submittedName>
</protein>
<dbReference type="AlphaFoldDB" id="A0A918XAK8"/>
<dbReference type="SUPFAM" id="SSF55718">
    <property type="entry name" value="SCP-like"/>
    <property type="match status" value="1"/>
</dbReference>